<gene>
    <name evidence="3" type="ORF">AB6D66_23460</name>
</gene>
<keyword evidence="4" id="KW-1185">Reference proteome</keyword>
<evidence type="ECO:0000256" key="1">
    <source>
        <dbReference type="ARBA" id="ARBA00023172"/>
    </source>
</evidence>
<evidence type="ECO:0000313" key="3">
    <source>
        <dbReference type="EMBL" id="MEZ8724037.1"/>
    </source>
</evidence>
<feature type="region of interest" description="Disordered" evidence="2">
    <location>
        <begin position="1"/>
        <end position="21"/>
    </location>
</feature>
<dbReference type="Gene3D" id="1.10.443.10">
    <property type="entry name" value="Intergrase catalytic core"/>
    <property type="match status" value="1"/>
</dbReference>
<dbReference type="Proteomes" id="UP001570071">
    <property type="component" value="Unassembled WGS sequence"/>
</dbReference>
<dbReference type="RefSeq" id="WP_372126379.1">
    <property type="nucleotide sequence ID" value="NZ_JBFSSG010000091.1"/>
</dbReference>
<organism evidence="3 4">
    <name type="scientific">Vibrio pomeroyi</name>
    <dbReference type="NCBI Taxonomy" id="198832"/>
    <lineage>
        <taxon>Bacteria</taxon>
        <taxon>Pseudomonadati</taxon>
        <taxon>Pseudomonadota</taxon>
        <taxon>Gammaproteobacteria</taxon>
        <taxon>Vibrionales</taxon>
        <taxon>Vibrionaceae</taxon>
        <taxon>Vibrio</taxon>
    </lineage>
</organism>
<reference evidence="3 4" key="1">
    <citation type="journal article" date="2024" name="ISME J.">
        <title>Tailless and filamentous prophages are predominant in marine Vibrio.</title>
        <authorList>
            <person name="Steensen K."/>
            <person name="Seneca J."/>
            <person name="Bartlau N."/>
            <person name="Yu X.A."/>
            <person name="Hussain F.A."/>
            <person name="Polz M.F."/>
        </authorList>
    </citation>
    <scope>NUCLEOTIDE SEQUENCE [LARGE SCALE GENOMIC DNA]</scope>
    <source>
        <strain evidence="3 4">10N.239.312.F12</strain>
    </source>
</reference>
<evidence type="ECO:0000313" key="4">
    <source>
        <dbReference type="Proteomes" id="UP001570071"/>
    </source>
</evidence>
<proteinExistence type="predicted"/>
<name>A0ABV4N3N8_9VIBR</name>
<protein>
    <submittedName>
        <fullName evidence="3">Site-specific integrase</fullName>
    </submittedName>
</protein>
<dbReference type="InterPro" id="IPR013762">
    <property type="entry name" value="Integrase-like_cat_sf"/>
</dbReference>
<accession>A0ABV4N3N8</accession>
<dbReference type="EMBL" id="JBFSSG010000091">
    <property type="protein sequence ID" value="MEZ8724037.1"/>
    <property type="molecule type" value="Genomic_DNA"/>
</dbReference>
<dbReference type="SUPFAM" id="SSF56349">
    <property type="entry name" value="DNA breaking-rejoining enzymes"/>
    <property type="match status" value="1"/>
</dbReference>
<comment type="caution">
    <text evidence="3">The sequence shown here is derived from an EMBL/GenBank/DDBJ whole genome shotgun (WGS) entry which is preliminary data.</text>
</comment>
<dbReference type="InterPro" id="IPR011010">
    <property type="entry name" value="DNA_brk_join_enz"/>
</dbReference>
<sequence>MNLEAIKQKNRRRNSGGVPPNAQQYALKLIAALKRLRQHYKPKKEPKSSKVSDYDRALIYFLYLWLTGQLKACQDARDIPDLDVVSGSQPCQAHRLRKIRKTTPSWVEYAHPYPTKAGVVWQWQPMPNGLNDWFYHALSQRSNGSKTWRMDHQEKQRFSRFLNTKWRTPSSLEGYRLIRRDVFYDYFKNMMQTDAHLPTPSKHVGLKGESLHHKSALAYQVRNSKKIRSDLFHAQTRYLARLRQSLPLALSGELNAPKACTFVEYPLLHASASLQAYLTVPGEIDAFHYDYFVSKRDYVPLPSVDIGSQRLLIIDDVRRFFKTLAQHGDSLERKIHTLTSLKTLHNFRAYELALLLISLTGTRPTHAISIEKQYCFDQRQALVFDKGHYRPIWLNDYFRSALQRYQTLHISLHHRVPHLNATPYLWFELNEDLTCQPLSAKRLRQFMHDWWGRVNPHSQAVPYQLRHNFAQHALNSPSAKLTTTDVDRLMGHSSIGERLGSDALFPVKEAKLIHFLNDIPGFLHLPAIKGAPL</sequence>
<keyword evidence="1" id="KW-0233">DNA recombination</keyword>
<evidence type="ECO:0000256" key="2">
    <source>
        <dbReference type="SAM" id="MobiDB-lite"/>
    </source>
</evidence>